<proteinExistence type="predicted"/>
<dbReference type="EMBL" id="SPQB01000003">
    <property type="protein sequence ID" value="TFU34206.1"/>
    <property type="molecule type" value="Genomic_DNA"/>
</dbReference>
<organism evidence="2 3">
    <name type="scientific">Microbacterium paludicola</name>
    <dbReference type="NCBI Taxonomy" id="300019"/>
    <lineage>
        <taxon>Bacteria</taxon>
        <taxon>Bacillati</taxon>
        <taxon>Actinomycetota</taxon>
        <taxon>Actinomycetes</taxon>
        <taxon>Micrococcales</taxon>
        <taxon>Microbacteriaceae</taxon>
        <taxon>Microbacterium</taxon>
    </lineage>
</organism>
<sequence>MLRAIDPTESPAPDAHRVPWHVDRDDPAHPLLTNEGAQAAQYVRLYVADGREPPDVETWGRLQPGESRELCLCGCELDDATVTVAWFLPDDEREWAWSFVV</sequence>
<feature type="compositionally biased region" description="Basic and acidic residues" evidence="1">
    <location>
        <begin position="14"/>
        <end position="28"/>
    </location>
</feature>
<keyword evidence="3" id="KW-1185">Reference proteome</keyword>
<evidence type="ECO:0000313" key="3">
    <source>
        <dbReference type="Proteomes" id="UP000298358"/>
    </source>
</evidence>
<evidence type="ECO:0000313" key="2">
    <source>
        <dbReference type="EMBL" id="TFU34206.1"/>
    </source>
</evidence>
<dbReference type="AlphaFoldDB" id="A0A4Y9FZ46"/>
<protein>
    <submittedName>
        <fullName evidence="2">Uncharacterized protein</fullName>
    </submittedName>
</protein>
<reference evidence="2 3" key="1">
    <citation type="submission" date="2019-03" db="EMBL/GenBank/DDBJ databases">
        <title>Diversity of the mouse oral microbiome.</title>
        <authorList>
            <person name="Joseph S."/>
            <person name="Aduse-Opoku J."/>
            <person name="Curtis M."/>
            <person name="Wade W."/>
            <person name="Hashim A."/>
        </authorList>
    </citation>
    <scope>NUCLEOTIDE SEQUENCE [LARGE SCALE GENOMIC DNA]</scope>
    <source>
        <strain evidence="2 3">P1012</strain>
    </source>
</reference>
<evidence type="ECO:0000256" key="1">
    <source>
        <dbReference type="SAM" id="MobiDB-lite"/>
    </source>
</evidence>
<dbReference type="OrthoDB" id="5118571at2"/>
<dbReference type="RefSeq" id="WP_135112962.1">
    <property type="nucleotide sequence ID" value="NZ_JADGLL010000003.1"/>
</dbReference>
<name>A0A4Y9FZ46_9MICO</name>
<feature type="region of interest" description="Disordered" evidence="1">
    <location>
        <begin position="1"/>
        <end position="28"/>
    </location>
</feature>
<accession>A0A4Y9FZ46</accession>
<dbReference type="Proteomes" id="UP000298358">
    <property type="component" value="Unassembled WGS sequence"/>
</dbReference>
<comment type="caution">
    <text evidence="2">The sequence shown here is derived from an EMBL/GenBank/DDBJ whole genome shotgun (WGS) entry which is preliminary data.</text>
</comment>
<gene>
    <name evidence="2" type="ORF">E4U02_02845</name>
</gene>